<accession>A0A8H3I0K6</accession>
<dbReference type="InterPro" id="IPR034187">
    <property type="entry name" value="Peptidases_S8_5"/>
</dbReference>
<dbReference type="InterPro" id="IPR036852">
    <property type="entry name" value="Peptidase_S8/S53_dom_sf"/>
</dbReference>
<evidence type="ECO:0000256" key="3">
    <source>
        <dbReference type="ARBA" id="ARBA00022729"/>
    </source>
</evidence>
<evidence type="ECO:0000256" key="5">
    <source>
        <dbReference type="ARBA" id="ARBA00022825"/>
    </source>
</evidence>
<dbReference type="GO" id="GO:0016020">
    <property type="term" value="C:membrane"/>
    <property type="evidence" value="ECO:0007669"/>
    <property type="project" value="InterPro"/>
</dbReference>
<evidence type="ECO:0000256" key="7">
    <source>
        <dbReference type="PROSITE-ProRule" id="PRU01240"/>
    </source>
</evidence>
<dbReference type="Gene3D" id="3.50.30.30">
    <property type="match status" value="1"/>
</dbReference>
<comment type="caution">
    <text evidence="13">The sequence shown here is derived from an EMBL/GenBank/DDBJ whole genome shotgun (WGS) entry which is preliminary data.</text>
</comment>
<dbReference type="PROSITE" id="PS51892">
    <property type="entry name" value="SUBTILASE"/>
    <property type="match status" value="1"/>
</dbReference>
<dbReference type="Pfam" id="PF06280">
    <property type="entry name" value="fn3_5"/>
    <property type="match status" value="1"/>
</dbReference>
<keyword evidence="5 7" id="KW-0720">Serine protease</keyword>
<dbReference type="PANTHER" id="PTHR43806:SF66">
    <property type="entry name" value="SERIN ENDOPEPTIDASE"/>
    <property type="match status" value="1"/>
</dbReference>
<feature type="active site" description="Charge relay system" evidence="6 7">
    <location>
        <position position="212"/>
    </location>
</feature>
<feature type="active site" description="Charge relay system" evidence="6 7">
    <location>
        <position position="521"/>
    </location>
</feature>
<evidence type="ECO:0000256" key="2">
    <source>
        <dbReference type="ARBA" id="ARBA00022670"/>
    </source>
</evidence>
<evidence type="ECO:0000256" key="6">
    <source>
        <dbReference type="PIRSR" id="PIRSR615500-1"/>
    </source>
</evidence>
<dbReference type="CDD" id="cd07489">
    <property type="entry name" value="Peptidases_S8_5"/>
    <property type="match status" value="1"/>
</dbReference>
<gene>
    <name evidence="13" type="ORF">RDB_LOCUS190974</name>
</gene>
<dbReference type="GO" id="GO:0006508">
    <property type="term" value="P:proteolysis"/>
    <property type="evidence" value="ECO:0007669"/>
    <property type="project" value="UniProtKB-KW"/>
</dbReference>
<keyword evidence="2 7" id="KW-0645">Protease</keyword>
<dbReference type="PANTHER" id="PTHR43806">
    <property type="entry name" value="PEPTIDASE S8"/>
    <property type="match status" value="1"/>
</dbReference>
<dbReference type="InterPro" id="IPR050131">
    <property type="entry name" value="Peptidase_S8_subtilisin-like"/>
</dbReference>
<dbReference type="AlphaFoldDB" id="A0A8H3I0K6"/>
<comment type="similarity">
    <text evidence="1 7 8">Belongs to the peptidase S8 family.</text>
</comment>
<evidence type="ECO:0000313" key="14">
    <source>
        <dbReference type="Proteomes" id="UP000663827"/>
    </source>
</evidence>
<dbReference type="InterPro" id="IPR000209">
    <property type="entry name" value="Peptidase_S8/S53_dom"/>
</dbReference>
<evidence type="ECO:0008006" key="15">
    <source>
        <dbReference type="Google" id="ProtNLM"/>
    </source>
</evidence>
<reference evidence="13" key="1">
    <citation type="submission" date="2021-01" db="EMBL/GenBank/DDBJ databases">
        <authorList>
            <person name="Kaushik A."/>
        </authorList>
    </citation>
    <scope>NUCLEOTIDE SEQUENCE</scope>
    <source>
        <strain evidence="13">AG5</strain>
    </source>
</reference>
<feature type="domain" description="Peptidase S8/S53" evidence="11">
    <location>
        <begin position="151"/>
        <end position="575"/>
    </location>
</feature>
<dbReference type="InterPro" id="IPR010435">
    <property type="entry name" value="C5a/SBT2-like_Fn3"/>
</dbReference>
<evidence type="ECO:0000313" key="13">
    <source>
        <dbReference type="EMBL" id="CAE7233221.1"/>
    </source>
</evidence>
<feature type="chain" id="PRO_5034802847" description="Minor extracellular protease vpr" evidence="10">
    <location>
        <begin position="17"/>
        <end position="915"/>
    </location>
</feature>
<evidence type="ECO:0000256" key="10">
    <source>
        <dbReference type="SAM" id="SignalP"/>
    </source>
</evidence>
<dbReference type="InterPro" id="IPR022398">
    <property type="entry name" value="Peptidase_S8_His-AS"/>
</dbReference>
<dbReference type="InterPro" id="IPR023828">
    <property type="entry name" value="Peptidase_S8_Ser-AS"/>
</dbReference>
<feature type="domain" description="C5a peptidase/Subtilisin-like protease SBT2-like Fn3-like" evidence="12">
    <location>
        <begin position="598"/>
        <end position="703"/>
    </location>
</feature>
<dbReference type="Proteomes" id="UP000663827">
    <property type="component" value="Unassembled WGS sequence"/>
</dbReference>
<evidence type="ECO:0000256" key="1">
    <source>
        <dbReference type="ARBA" id="ARBA00011073"/>
    </source>
</evidence>
<evidence type="ECO:0000256" key="9">
    <source>
        <dbReference type="SAM" id="MobiDB-lite"/>
    </source>
</evidence>
<evidence type="ECO:0000256" key="4">
    <source>
        <dbReference type="ARBA" id="ARBA00022801"/>
    </source>
</evidence>
<dbReference type="InterPro" id="IPR015500">
    <property type="entry name" value="Peptidase_S8_subtilisin-rel"/>
</dbReference>
<dbReference type="EMBL" id="CAJNJQ010006624">
    <property type="protein sequence ID" value="CAE7233221.1"/>
    <property type="molecule type" value="Genomic_DNA"/>
</dbReference>
<name>A0A8H3I0K6_9AGAM</name>
<dbReference type="PROSITE" id="PS00136">
    <property type="entry name" value="SUBTILASE_ASP"/>
    <property type="match status" value="1"/>
</dbReference>
<dbReference type="PROSITE" id="PS00138">
    <property type="entry name" value="SUBTILASE_SER"/>
    <property type="match status" value="1"/>
</dbReference>
<sequence>MRSFIGFAAVVQLVSAAVDIKSIKYEQTTHVVPNSYIVALSPNGHLKRGFTSPHHELYHDLQRRGTKWKVTRNYSSNVFTGAAVQIGSAADLFKLAKVSSVRSITPNYIYPAPKPVFRHIKSNKKRAIPEDGLSTHAMTGVDKLHAEGYTGKGIKIGIIDSGVDYNHPALGGGMGPGKKIIGGYDFVGDAYTGPNGPPPVPGHDPLDQCDGHGTHVAGIIGANPNNPHNIRGVAYQSKINAYRVFGCGESTSDDIIISALIRADEDGNDIITLSVNNVRGWTEGTSAVLASRIADKGKVVIVSAGNDGESGAWYASAMGSGRSVISIGSVDNTKFKYHTAVASNGWKINYVSYLPLPIPAGLRVYATSHDLTVANDACNPLPTDTPDLSILTVLIRVGGCSLITKIDNAAAYGARYFLVYDNQSDRHSITLVDVPKYTAAGISRQDGIFLLREAIPRRYTISFPNSPAFLPIPSAGLMSSTSRYGPSYDMYLKPALAAPGFFIASTIPVSRGSWGIQSGTSQAAPYVAGSVALLLQARGNSVNMKKVVRAIFQNTASPVKAHTNSPLLATAAHQGAGLINVYDAVKNTGSLLPAELLLNDTAHFRSRHTLKLHNGGRESVTYRLTHVPAGTALTMNGPNVNRGPVPLASNSATVTIHPTQVTVPPGRTRSVAVAFEPPIGLDATTFPVYSGYINAAGSDGTKLQSTYIGLAAKLKDAQVLDNTDAYFGHRLPVLVDRQRQIVPPRGSSTYTMNGDETPYIIYRLLQGTPLLRADLIDSRTGASTNPRHRSGVGGPVTRRFEAPTSPHSAWSKRSFLGCLFPGRSGPGTCGGILAGVETLGMIFHNEYVSRHTWDPEIGLEAAKYNNIKVESFTNGTAIPNGTYRILLRALKITGNPQKQEDYEFWTSPKIVIRRG</sequence>
<keyword evidence="4 7" id="KW-0378">Hydrolase</keyword>
<dbReference type="GO" id="GO:0005615">
    <property type="term" value="C:extracellular space"/>
    <property type="evidence" value="ECO:0007669"/>
    <property type="project" value="TreeGrafter"/>
</dbReference>
<dbReference type="SUPFAM" id="SSF52743">
    <property type="entry name" value="Subtilisin-like"/>
    <property type="match status" value="1"/>
</dbReference>
<dbReference type="Pfam" id="PF00082">
    <property type="entry name" value="Peptidase_S8"/>
    <property type="match status" value="1"/>
</dbReference>
<dbReference type="PRINTS" id="PR00723">
    <property type="entry name" value="SUBTILISIN"/>
</dbReference>
<protein>
    <recommendedName>
        <fullName evidence="15">Minor extracellular protease vpr</fullName>
    </recommendedName>
</protein>
<dbReference type="Gene3D" id="3.40.50.200">
    <property type="entry name" value="Peptidase S8/S53 domain"/>
    <property type="match status" value="2"/>
</dbReference>
<evidence type="ECO:0000256" key="8">
    <source>
        <dbReference type="RuleBase" id="RU003355"/>
    </source>
</evidence>
<evidence type="ECO:0000259" key="11">
    <source>
        <dbReference type="Pfam" id="PF00082"/>
    </source>
</evidence>
<organism evidence="13 14">
    <name type="scientific">Rhizoctonia solani</name>
    <dbReference type="NCBI Taxonomy" id="456999"/>
    <lineage>
        <taxon>Eukaryota</taxon>
        <taxon>Fungi</taxon>
        <taxon>Dikarya</taxon>
        <taxon>Basidiomycota</taxon>
        <taxon>Agaricomycotina</taxon>
        <taxon>Agaricomycetes</taxon>
        <taxon>Cantharellales</taxon>
        <taxon>Ceratobasidiaceae</taxon>
        <taxon>Rhizoctonia</taxon>
    </lineage>
</organism>
<dbReference type="InterPro" id="IPR023827">
    <property type="entry name" value="Peptidase_S8_Asp-AS"/>
</dbReference>
<proteinExistence type="inferred from homology"/>
<dbReference type="PROSITE" id="PS00137">
    <property type="entry name" value="SUBTILASE_HIS"/>
    <property type="match status" value="1"/>
</dbReference>
<feature type="active site" description="Charge relay system" evidence="6 7">
    <location>
        <position position="160"/>
    </location>
</feature>
<dbReference type="GO" id="GO:0004252">
    <property type="term" value="F:serine-type endopeptidase activity"/>
    <property type="evidence" value="ECO:0007669"/>
    <property type="project" value="UniProtKB-UniRule"/>
</dbReference>
<evidence type="ECO:0000259" key="12">
    <source>
        <dbReference type="Pfam" id="PF06280"/>
    </source>
</evidence>
<feature type="region of interest" description="Disordered" evidence="9">
    <location>
        <begin position="781"/>
        <end position="805"/>
    </location>
</feature>
<feature type="signal peptide" evidence="10">
    <location>
        <begin position="1"/>
        <end position="16"/>
    </location>
</feature>
<keyword evidence="3 10" id="KW-0732">Signal</keyword>